<evidence type="ECO:0000256" key="1">
    <source>
        <dbReference type="PROSITE-ProRule" id="PRU00221"/>
    </source>
</evidence>
<dbReference type="PROSITE" id="PS50294">
    <property type="entry name" value="WD_REPEATS_REGION"/>
    <property type="match status" value="2"/>
</dbReference>
<dbReference type="PANTHER" id="PTHR19846">
    <property type="entry name" value="WD40 REPEAT PROTEIN"/>
    <property type="match status" value="1"/>
</dbReference>
<dbReference type="PANTHER" id="PTHR19846:SF0">
    <property type="entry name" value="PRE-MRNA PROCESSING FACTOR 4"/>
    <property type="match status" value="1"/>
</dbReference>
<dbReference type="SMART" id="SM00320">
    <property type="entry name" value="WD40"/>
    <property type="match status" value="6"/>
</dbReference>
<dbReference type="GO" id="GO:0000398">
    <property type="term" value="P:mRNA splicing, via spliceosome"/>
    <property type="evidence" value="ECO:0007669"/>
    <property type="project" value="TreeGrafter"/>
</dbReference>
<protein>
    <submittedName>
        <fullName evidence="2">Uncharacterized protein</fullName>
    </submittedName>
</protein>
<dbReference type="CDD" id="cd00200">
    <property type="entry name" value="WD40"/>
    <property type="match status" value="1"/>
</dbReference>
<evidence type="ECO:0000313" key="3">
    <source>
        <dbReference type="Proteomes" id="UP000663842"/>
    </source>
</evidence>
<dbReference type="Gene3D" id="2.130.10.10">
    <property type="entry name" value="YVTN repeat-like/Quinoprotein amine dehydrogenase"/>
    <property type="match status" value="3"/>
</dbReference>
<name>A0A819Q8N2_9BILA</name>
<reference evidence="2" key="1">
    <citation type="submission" date="2021-02" db="EMBL/GenBank/DDBJ databases">
        <authorList>
            <person name="Nowell W R."/>
        </authorList>
    </citation>
    <scope>NUCLEOTIDE SEQUENCE</scope>
</reference>
<feature type="repeat" description="WD" evidence="1">
    <location>
        <begin position="203"/>
        <end position="244"/>
    </location>
</feature>
<gene>
    <name evidence="2" type="ORF">UXM345_LOCUS17709</name>
</gene>
<dbReference type="Proteomes" id="UP000663842">
    <property type="component" value="Unassembled WGS sequence"/>
</dbReference>
<accession>A0A819Q8N2</accession>
<dbReference type="GO" id="GO:0030621">
    <property type="term" value="F:U4 snRNA binding"/>
    <property type="evidence" value="ECO:0007669"/>
    <property type="project" value="TreeGrafter"/>
</dbReference>
<dbReference type="SUPFAM" id="SSF50978">
    <property type="entry name" value="WD40 repeat-like"/>
    <property type="match status" value="1"/>
</dbReference>
<dbReference type="AlphaFoldDB" id="A0A819Q8N2"/>
<comment type="caution">
    <text evidence="2">The sequence shown here is derived from an EMBL/GenBank/DDBJ whole genome shotgun (WGS) entry which is preliminary data.</text>
</comment>
<feature type="non-terminal residue" evidence="2">
    <location>
        <position position="342"/>
    </location>
</feature>
<dbReference type="Pfam" id="PF00400">
    <property type="entry name" value="WD40"/>
    <property type="match status" value="7"/>
</dbReference>
<evidence type="ECO:0000313" key="2">
    <source>
        <dbReference type="EMBL" id="CAF4026552.1"/>
    </source>
</evidence>
<dbReference type="InterPro" id="IPR015943">
    <property type="entry name" value="WD40/YVTN_repeat-like_dom_sf"/>
</dbReference>
<feature type="repeat" description="WD" evidence="1">
    <location>
        <begin position="305"/>
        <end position="337"/>
    </location>
</feature>
<dbReference type="PROSITE" id="PS50082">
    <property type="entry name" value="WD_REPEATS_2"/>
    <property type="match status" value="2"/>
</dbReference>
<dbReference type="GO" id="GO:0046540">
    <property type="term" value="C:U4/U6 x U5 tri-snRNP complex"/>
    <property type="evidence" value="ECO:0007669"/>
    <property type="project" value="TreeGrafter"/>
</dbReference>
<keyword evidence="1" id="KW-0853">WD repeat</keyword>
<proteinExistence type="predicted"/>
<organism evidence="2 3">
    <name type="scientific">Rotaria magnacalcarata</name>
    <dbReference type="NCBI Taxonomy" id="392030"/>
    <lineage>
        <taxon>Eukaryota</taxon>
        <taxon>Metazoa</taxon>
        <taxon>Spiralia</taxon>
        <taxon>Gnathifera</taxon>
        <taxon>Rotifera</taxon>
        <taxon>Eurotatoria</taxon>
        <taxon>Bdelloidea</taxon>
        <taxon>Philodinida</taxon>
        <taxon>Philodinidae</taxon>
        <taxon>Rotaria</taxon>
    </lineage>
</organism>
<dbReference type="GO" id="GO:0017070">
    <property type="term" value="F:U6 snRNA binding"/>
    <property type="evidence" value="ECO:0007669"/>
    <property type="project" value="TreeGrafter"/>
</dbReference>
<dbReference type="EMBL" id="CAJOBF010002325">
    <property type="protein sequence ID" value="CAF4026552.1"/>
    <property type="molecule type" value="Genomic_DNA"/>
</dbReference>
<dbReference type="InterPro" id="IPR036322">
    <property type="entry name" value="WD40_repeat_dom_sf"/>
</dbReference>
<sequence length="342" mass="38870">KSEFGNPDHEGPDQLQTARYWIVEYSLSRAKERIETLKEYVAIPEVYRTANIQVLYRELRTTTLHCSQLGDNLPLSYCEFNPNDQMVAVSSWSGLCKLWTIPDCKHVRTFRGHIKNACCISWHPQSTLTQDPAMINLASSSFDTSVKLWNLQCDEPIAEIEGHTPFRVSKVKCHSSGRFLTTACYDHSWRLWDLETQEEILHHEGHSKAVHDIKFHCDGSLSATAGMDTYGRIWDLRTGRCIIFLEGHLKPVLSIDFSPNGVAAHENLVSTVKFQCNEGHYLVTVSYDNTIKLTTHPIWSALYSSKGHEQKIMSAALSRDGRCIATVSYDRTFKIWSAGKIC</sequence>
<dbReference type="InterPro" id="IPR001680">
    <property type="entry name" value="WD40_rpt"/>
</dbReference>